<dbReference type="PANTHER" id="PTHR43547">
    <property type="entry name" value="TWO-COMPONENT HISTIDINE KINASE"/>
    <property type="match status" value="1"/>
</dbReference>
<evidence type="ECO:0000313" key="6">
    <source>
        <dbReference type="Proteomes" id="UP001262582"/>
    </source>
</evidence>
<dbReference type="InterPro" id="IPR004358">
    <property type="entry name" value="Sig_transdc_His_kin-like_C"/>
</dbReference>
<gene>
    <name evidence="5" type="ORF">RM539_19600</name>
</gene>
<evidence type="ECO:0000313" key="5">
    <source>
        <dbReference type="EMBL" id="MDT0678782.1"/>
    </source>
</evidence>
<keyword evidence="3" id="KW-0597">Phosphoprotein</keyword>
<evidence type="ECO:0000256" key="1">
    <source>
        <dbReference type="ARBA" id="ARBA00000085"/>
    </source>
</evidence>
<dbReference type="InterPro" id="IPR003594">
    <property type="entry name" value="HATPase_dom"/>
</dbReference>
<dbReference type="SUPFAM" id="SSF55874">
    <property type="entry name" value="ATPase domain of HSP90 chaperone/DNA topoisomerase II/histidine kinase"/>
    <property type="match status" value="1"/>
</dbReference>
<dbReference type="InterPro" id="IPR036890">
    <property type="entry name" value="HATPase_C_sf"/>
</dbReference>
<dbReference type="Pfam" id="PF02518">
    <property type="entry name" value="HATPase_c"/>
    <property type="match status" value="1"/>
</dbReference>
<dbReference type="PANTHER" id="PTHR43547:SF2">
    <property type="entry name" value="HYBRID SIGNAL TRANSDUCTION HISTIDINE KINASE C"/>
    <property type="match status" value="1"/>
</dbReference>
<dbReference type="RefSeq" id="WP_311505115.1">
    <property type="nucleotide sequence ID" value="NZ_JAVRHK010000042.1"/>
</dbReference>
<evidence type="ECO:0000259" key="4">
    <source>
        <dbReference type="PROSITE" id="PS50109"/>
    </source>
</evidence>
<name>A0ABU3DB70_9FLAO</name>
<feature type="domain" description="Histidine kinase" evidence="4">
    <location>
        <begin position="1"/>
        <end position="78"/>
    </location>
</feature>
<evidence type="ECO:0000256" key="3">
    <source>
        <dbReference type="ARBA" id="ARBA00022553"/>
    </source>
</evidence>
<sequence>MNLSSKGDQAIFKVHNEGTPIPEDIRNKIFNDRFTSNNAGTTTEKNYGLGLYDVKEIVERHQGKIELNSTGDEGTTFK</sequence>
<keyword evidence="5" id="KW-0808">Transferase</keyword>
<dbReference type="Gene3D" id="3.30.565.10">
    <property type="entry name" value="Histidine kinase-like ATPase, C-terminal domain"/>
    <property type="match status" value="1"/>
</dbReference>
<dbReference type="InterPro" id="IPR005467">
    <property type="entry name" value="His_kinase_dom"/>
</dbReference>
<proteinExistence type="predicted"/>
<organism evidence="5 6">
    <name type="scientific">Autumnicola musiva</name>
    <dbReference type="NCBI Taxonomy" id="3075589"/>
    <lineage>
        <taxon>Bacteria</taxon>
        <taxon>Pseudomonadati</taxon>
        <taxon>Bacteroidota</taxon>
        <taxon>Flavobacteriia</taxon>
        <taxon>Flavobacteriales</taxon>
        <taxon>Flavobacteriaceae</taxon>
        <taxon>Autumnicola</taxon>
    </lineage>
</organism>
<comment type="caution">
    <text evidence="5">The sequence shown here is derived from an EMBL/GenBank/DDBJ whole genome shotgun (WGS) entry which is preliminary data.</text>
</comment>
<keyword evidence="5" id="KW-0418">Kinase</keyword>
<evidence type="ECO:0000256" key="2">
    <source>
        <dbReference type="ARBA" id="ARBA00012438"/>
    </source>
</evidence>
<dbReference type="Proteomes" id="UP001262582">
    <property type="component" value="Unassembled WGS sequence"/>
</dbReference>
<dbReference type="EC" id="2.7.13.3" evidence="2"/>
<feature type="non-terminal residue" evidence="5">
    <location>
        <position position="78"/>
    </location>
</feature>
<accession>A0ABU3DB70</accession>
<dbReference type="PRINTS" id="PR00344">
    <property type="entry name" value="BCTRLSENSOR"/>
</dbReference>
<dbReference type="GO" id="GO:0016301">
    <property type="term" value="F:kinase activity"/>
    <property type="evidence" value="ECO:0007669"/>
    <property type="project" value="UniProtKB-KW"/>
</dbReference>
<protein>
    <recommendedName>
        <fullName evidence="2">histidine kinase</fullName>
        <ecNumber evidence="2">2.7.13.3</ecNumber>
    </recommendedName>
</protein>
<dbReference type="PROSITE" id="PS50109">
    <property type="entry name" value="HIS_KIN"/>
    <property type="match status" value="1"/>
</dbReference>
<dbReference type="EMBL" id="JAVRHK010000042">
    <property type="protein sequence ID" value="MDT0678782.1"/>
    <property type="molecule type" value="Genomic_DNA"/>
</dbReference>
<keyword evidence="6" id="KW-1185">Reference proteome</keyword>
<reference evidence="5 6" key="1">
    <citation type="submission" date="2023-09" db="EMBL/GenBank/DDBJ databases">
        <authorList>
            <person name="Rey-Velasco X."/>
        </authorList>
    </citation>
    <scope>NUCLEOTIDE SEQUENCE [LARGE SCALE GENOMIC DNA]</scope>
    <source>
        <strain evidence="5 6">F117</strain>
    </source>
</reference>
<comment type="catalytic activity">
    <reaction evidence="1">
        <text>ATP + protein L-histidine = ADP + protein N-phospho-L-histidine.</text>
        <dbReference type="EC" id="2.7.13.3"/>
    </reaction>
</comment>